<proteinExistence type="predicted"/>
<dbReference type="PROSITE" id="PS50405">
    <property type="entry name" value="GST_CTER"/>
    <property type="match status" value="1"/>
</dbReference>
<accession>A0AAU9IJ04</accession>
<feature type="binding site" evidence="2">
    <location>
        <position position="81"/>
    </location>
    <ligand>
        <name>glutathione</name>
        <dbReference type="ChEBI" id="CHEBI:57925"/>
    </ligand>
</feature>
<dbReference type="GO" id="GO:0004364">
    <property type="term" value="F:glutathione transferase activity"/>
    <property type="evidence" value="ECO:0007669"/>
    <property type="project" value="InterPro"/>
</dbReference>
<sequence>MGMLVNGEWHEADSHPDASGFKGTITKDGSSGYKAEPGRYYLYLSLVCPFSHRTLIMRKLKDLDNVIGVVFASPLKGDQGWGFSEEYPDTLHHFEHLYQLYQMSSPRFTGAVSVPCLWDSQTNTIVSNDSGDIMIMLNDSFEQGNNADFYPAHLRSSIDEMNQFLLKINFGVYRTGGAKTQQDYESQVDALFEALDRAEAILERQRYLLGDQITIADWRLYVTLVRFDAVHYGLMKCNLRTLESYENLSNFVRELYQMPEMAELTNIDIIKKGYYYSFNNLNPSRIYPKGPFIDFSRSHNRNIKQFN</sequence>
<dbReference type="PIRSF" id="PIRSF015753">
    <property type="entry name" value="GST"/>
    <property type="match status" value="1"/>
</dbReference>
<dbReference type="CDD" id="cd03190">
    <property type="entry name" value="GST_C_Omega_like"/>
    <property type="match status" value="1"/>
</dbReference>
<evidence type="ECO:0000313" key="6">
    <source>
        <dbReference type="Proteomes" id="UP001162131"/>
    </source>
</evidence>
<dbReference type="InterPro" id="IPR010987">
    <property type="entry name" value="Glutathione-S-Trfase_C-like"/>
</dbReference>
<dbReference type="SUPFAM" id="SSF47616">
    <property type="entry name" value="GST C-terminal domain-like"/>
    <property type="match status" value="1"/>
</dbReference>
<evidence type="ECO:0000256" key="1">
    <source>
        <dbReference type="PIRSR" id="PIRSR015753-1"/>
    </source>
</evidence>
<dbReference type="Gene3D" id="3.40.30.10">
    <property type="entry name" value="Glutaredoxin"/>
    <property type="match status" value="1"/>
</dbReference>
<evidence type="ECO:0000256" key="3">
    <source>
        <dbReference type="PIRSR" id="PIRSR015753-3"/>
    </source>
</evidence>
<feature type="domain" description="GST C-terminal" evidence="4">
    <location>
        <begin position="131"/>
        <end position="292"/>
    </location>
</feature>
<dbReference type="InterPro" id="IPR004045">
    <property type="entry name" value="Glutathione_S-Trfase_N"/>
</dbReference>
<keyword evidence="6" id="KW-1185">Reference proteome</keyword>
<dbReference type="InterPro" id="IPR016639">
    <property type="entry name" value="GST_Omega/GSH"/>
</dbReference>
<dbReference type="SUPFAM" id="SSF52833">
    <property type="entry name" value="Thioredoxin-like"/>
    <property type="match status" value="1"/>
</dbReference>
<organism evidence="5 6">
    <name type="scientific">Blepharisma stoltei</name>
    <dbReference type="NCBI Taxonomy" id="1481888"/>
    <lineage>
        <taxon>Eukaryota</taxon>
        <taxon>Sar</taxon>
        <taxon>Alveolata</taxon>
        <taxon>Ciliophora</taxon>
        <taxon>Postciliodesmatophora</taxon>
        <taxon>Heterotrichea</taxon>
        <taxon>Heterotrichida</taxon>
        <taxon>Blepharismidae</taxon>
        <taxon>Blepharisma</taxon>
    </lineage>
</organism>
<dbReference type="Pfam" id="PF13409">
    <property type="entry name" value="GST_N_2"/>
    <property type="match status" value="1"/>
</dbReference>
<feature type="site" description="Lowers pKa of active site Cys" evidence="3">
    <location>
        <position position="274"/>
    </location>
</feature>
<evidence type="ECO:0000256" key="2">
    <source>
        <dbReference type="PIRSR" id="PIRSR015753-2"/>
    </source>
</evidence>
<reference evidence="5" key="1">
    <citation type="submission" date="2021-09" db="EMBL/GenBank/DDBJ databases">
        <authorList>
            <consortium name="AG Swart"/>
            <person name="Singh M."/>
            <person name="Singh A."/>
            <person name="Seah K."/>
            <person name="Emmerich C."/>
        </authorList>
    </citation>
    <scope>NUCLEOTIDE SEQUENCE</scope>
    <source>
        <strain evidence="5">ATCC30299</strain>
    </source>
</reference>
<feature type="active site" description="Proton donor/acceptor" evidence="1">
    <location>
        <position position="173"/>
    </location>
</feature>
<dbReference type="InterPro" id="IPR036249">
    <property type="entry name" value="Thioredoxin-like_sf"/>
</dbReference>
<feature type="active site" description="Nucleophile" evidence="1">
    <location>
        <position position="48"/>
    </location>
</feature>
<name>A0AAU9IJ04_9CILI</name>
<protein>
    <recommendedName>
        <fullName evidence="4">GST C-terminal domain-containing protein</fullName>
    </recommendedName>
</protein>
<evidence type="ECO:0000259" key="4">
    <source>
        <dbReference type="PROSITE" id="PS50405"/>
    </source>
</evidence>
<dbReference type="Proteomes" id="UP001162131">
    <property type="component" value="Unassembled WGS sequence"/>
</dbReference>
<dbReference type="AlphaFoldDB" id="A0AAU9IJ04"/>
<dbReference type="GO" id="GO:0005737">
    <property type="term" value="C:cytoplasm"/>
    <property type="evidence" value="ECO:0007669"/>
    <property type="project" value="TreeGrafter"/>
</dbReference>
<dbReference type="InterPro" id="IPR036282">
    <property type="entry name" value="Glutathione-S-Trfase_C_sf"/>
</dbReference>
<dbReference type="InterPro" id="IPR047047">
    <property type="entry name" value="GST_Omega-like_C"/>
</dbReference>
<dbReference type="Gene3D" id="1.20.1050.10">
    <property type="match status" value="1"/>
</dbReference>
<gene>
    <name evidence="5" type="ORF">BSTOLATCC_MIC8470</name>
</gene>
<feature type="binding site" evidence="2">
    <location>
        <begin position="129"/>
        <end position="130"/>
    </location>
    <ligand>
        <name>glutathione</name>
        <dbReference type="ChEBI" id="CHEBI:57925"/>
    </ligand>
</feature>
<dbReference type="EMBL" id="CAJZBQ010000010">
    <property type="protein sequence ID" value="CAG9313196.1"/>
    <property type="molecule type" value="Genomic_DNA"/>
</dbReference>
<comment type="caution">
    <text evidence="5">The sequence shown here is derived from an EMBL/GenBank/DDBJ whole genome shotgun (WGS) entry which is preliminary data.</text>
</comment>
<dbReference type="PANTHER" id="PTHR32419:SF6">
    <property type="entry name" value="GLUTATHIONE S-TRANSFERASE OMEGA-LIKE 1-RELATED"/>
    <property type="match status" value="1"/>
</dbReference>
<evidence type="ECO:0000313" key="5">
    <source>
        <dbReference type="EMBL" id="CAG9313196.1"/>
    </source>
</evidence>
<dbReference type="Pfam" id="PF13410">
    <property type="entry name" value="GST_C_2"/>
    <property type="match status" value="1"/>
</dbReference>
<dbReference type="PANTHER" id="PTHR32419">
    <property type="entry name" value="GLUTATHIONYL-HYDROQUINONE REDUCTASE"/>
    <property type="match status" value="1"/>
</dbReference>